<proteinExistence type="inferred from homology"/>
<evidence type="ECO:0000313" key="6">
    <source>
        <dbReference type="Proteomes" id="UP000597444"/>
    </source>
</evidence>
<gene>
    <name evidence="5" type="ORF">KSF_057160</name>
</gene>
<dbReference type="PROSITE" id="PS01031">
    <property type="entry name" value="SHSP"/>
    <property type="match status" value="1"/>
</dbReference>
<dbReference type="Proteomes" id="UP000597444">
    <property type="component" value="Unassembled WGS sequence"/>
</dbReference>
<keyword evidence="6" id="KW-1185">Reference proteome</keyword>
<name>A0A8J3INJ2_9CHLR</name>
<feature type="region of interest" description="Disordered" evidence="3">
    <location>
        <begin position="83"/>
        <end position="121"/>
    </location>
</feature>
<dbReference type="CDD" id="cd06464">
    <property type="entry name" value="ACD_sHsps-like"/>
    <property type="match status" value="1"/>
</dbReference>
<evidence type="ECO:0000256" key="2">
    <source>
        <dbReference type="RuleBase" id="RU003616"/>
    </source>
</evidence>
<feature type="compositionally biased region" description="Low complexity" evidence="3">
    <location>
        <begin position="174"/>
        <end position="183"/>
    </location>
</feature>
<comment type="similarity">
    <text evidence="1 2">Belongs to the small heat shock protein (HSP20) family.</text>
</comment>
<dbReference type="Gene3D" id="2.60.40.790">
    <property type="match status" value="1"/>
</dbReference>
<evidence type="ECO:0000256" key="3">
    <source>
        <dbReference type="SAM" id="MobiDB-lite"/>
    </source>
</evidence>
<dbReference type="InterPro" id="IPR002068">
    <property type="entry name" value="A-crystallin/Hsp20_dom"/>
</dbReference>
<protein>
    <submittedName>
        <fullName evidence="5">Heat-shock protein Hsp20</fullName>
    </submittedName>
</protein>
<dbReference type="EMBL" id="BNJK01000001">
    <property type="protein sequence ID" value="GHO95668.1"/>
    <property type="molecule type" value="Genomic_DNA"/>
</dbReference>
<comment type="caution">
    <text evidence="5">The sequence shown here is derived from an EMBL/GenBank/DDBJ whole genome shotgun (WGS) entry which is preliminary data.</text>
</comment>
<accession>A0A8J3INJ2</accession>
<reference evidence="5" key="1">
    <citation type="submission" date="2020-10" db="EMBL/GenBank/DDBJ databases">
        <title>Taxonomic study of unclassified bacteria belonging to the class Ktedonobacteria.</title>
        <authorList>
            <person name="Yabe S."/>
            <person name="Wang C.M."/>
            <person name="Zheng Y."/>
            <person name="Sakai Y."/>
            <person name="Cavaletti L."/>
            <person name="Monciardini P."/>
            <person name="Donadio S."/>
        </authorList>
    </citation>
    <scope>NUCLEOTIDE SEQUENCE</scope>
    <source>
        <strain evidence="5">ID150040</strain>
    </source>
</reference>
<dbReference type="SUPFAM" id="SSF49764">
    <property type="entry name" value="HSP20-like chaperones"/>
    <property type="match status" value="1"/>
</dbReference>
<evidence type="ECO:0000259" key="4">
    <source>
        <dbReference type="PROSITE" id="PS01031"/>
    </source>
</evidence>
<dbReference type="RefSeq" id="WP_220206338.1">
    <property type="nucleotide sequence ID" value="NZ_BNJK01000001.1"/>
</dbReference>
<dbReference type="Pfam" id="PF00011">
    <property type="entry name" value="HSP20"/>
    <property type="match status" value="2"/>
</dbReference>
<organism evidence="5 6">
    <name type="scientific">Reticulibacter mediterranei</name>
    <dbReference type="NCBI Taxonomy" id="2778369"/>
    <lineage>
        <taxon>Bacteria</taxon>
        <taxon>Bacillati</taxon>
        <taxon>Chloroflexota</taxon>
        <taxon>Ktedonobacteria</taxon>
        <taxon>Ktedonobacterales</taxon>
        <taxon>Reticulibacteraceae</taxon>
        <taxon>Reticulibacter</taxon>
    </lineage>
</organism>
<dbReference type="InterPro" id="IPR031107">
    <property type="entry name" value="Small_HSP"/>
</dbReference>
<dbReference type="InterPro" id="IPR008978">
    <property type="entry name" value="HSP20-like_chaperone"/>
</dbReference>
<feature type="region of interest" description="Disordered" evidence="3">
    <location>
        <begin position="167"/>
        <end position="193"/>
    </location>
</feature>
<evidence type="ECO:0000313" key="5">
    <source>
        <dbReference type="EMBL" id="GHO95668.1"/>
    </source>
</evidence>
<feature type="domain" description="SHSP" evidence="4">
    <location>
        <begin position="33"/>
        <end position="179"/>
    </location>
</feature>
<evidence type="ECO:0000256" key="1">
    <source>
        <dbReference type="PROSITE-ProRule" id="PRU00285"/>
    </source>
</evidence>
<dbReference type="PANTHER" id="PTHR11527">
    <property type="entry name" value="HEAT-SHOCK PROTEIN 20 FAMILY MEMBER"/>
    <property type="match status" value="1"/>
</dbReference>
<sequence length="193" mass="21970">MISRYDPFREALSLRRAMDQLFEQSFIHPGMMVGTSSQMVPMDLCETQNGYELDVSLPGVRPEDIELTVDQNTLTIRGHYSHQNEHQQQNQAGEQGQQTQQQPQQQTQMQAQQGRTQRHRQGHTWLAHEMISGSFERSVTFPKPIDPNNIQTNFQNGILTIQVPVSEASRPRRISISGSQGQQEQKTIDVGKS</sequence>
<dbReference type="AlphaFoldDB" id="A0A8J3INJ2"/>
<feature type="compositionally biased region" description="Low complexity" evidence="3">
    <location>
        <begin position="86"/>
        <end position="115"/>
    </location>
</feature>